<accession>A0A067U2Y5</accession>
<feature type="region of interest" description="Disordered" evidence="1">
    <location>
        <begin position="1"/>
        <end position="29"/>
    </location>
</feature>
<proteinExistence type="predicted"/>
<dbReference type="HOGENOM" id="CLU_2776092_0_0_1"/>
<gene>
    <name evidence="2" type="ORF">GALMADRAFT_132422</name>
</gene>
<name>A0A067U2Y5_GALM3</name>
<reference evidence="3" key="1">
    <citation type="journal article" date="2014" name="Proc. Natl. Acad. Sci. U.S.A.">
        <title>Extensive sampling of basidiomycete genomes demonstrates inadequacy of the white-rot/brown-rot paradigm for wood decay fungi.</title>
        <authorList>
            <person name="Riley R."/>
            <person name="Salamov A.A."/>
            <person name="Brown D.W."/>
            <person name="Nagy L.G."/>
            <person name="Floudas D."/>
            <person name="Held B.W."/>
            <person name="Levasseur A."/>
            <person name="Lombard V."/>
            <person name="Morin E."/>
            <person name="Otillar R."/>
            <person name="Lindquist E.A."/>
            <person name="Sun H."/>
            <person name="LaButti K.M."/>
            <person name="Schmutz J."/>
            <person name="Jabbour D."/>
            <person name="Luo H."/>
            <person name="Baker S.E."/>
            <person name="Pisabarro A.G."/>
            <person name="Walton J.D."/>
            <person name="Blanchette R.A."/>
            <person name="Henrissat B."/>
            <person name="Martin F."/>
            <person name="Cullen D."/>
            <person name="Hibbett D.S."/>
            <person name="Grigoriev I.V."/>
        </authorList>
    </citation>
    <scope>NUCLEOTIDE SEQUENCE [LARGE SCALE GENOMIC DNA]</scope>
    <source>
        <strain evidence="3">CBS 339.88</strain>
    </source>
</reference>
<evidence type="ECO:0000256" key="1">
    <source>
        <dbReference type="SAM" id="MobiDB-lite"/>
    </source>
</evidence>
<keyword evidence="3" id="KW-1185">Reference proteome</keyword>
<feature type="compositionally biased region" description="Polar residues" evidence="1">
    <location>
        <begin position="1"/>
        <end position="11"/>
    </location>
</feature>
<organism evidence="2 3">
    <name type="scientific">Galerina marginata (strain CBS 339.88)</name>
    <dbReference type="NCBI Taxonomy" id="685588"/>
    <lineage>
        <taxon>Eukaryota</taxon>
        <taxon>Fungi</taxon>
        <taxon>Dikarya</taxon>
        <taxon>Basidiomycota</taxon>
        <taxon>Agaricomycotina</taxon>
        <taxon>Agaricomycetes</taxon>
        <taxon>Agaricomycetidae</taxon>
        <taxon>Agaricales</taxon>
        <taxon>Agaricineae</taxon>
        <taxon>Strophariaceae</taxon>
        <taxon>Galerina</taxon>
    </lineage>
</organism>
<protein>
    <submittedName>
        <fullName evidence="2">Uncharacterized protein</fullName>
    </submittedName>
</protein>
<dbReference type="Proteomes" id="UP000027222">
    <property type="component" value="Unassembled WGS sequence"/>
</dbReference>
<dbReference type="AlphaFoldDB" id="A0A067U2Y5"/>
<sequence>MPHNPTATSTPKYEPWTVPPPTPVNEADIPPGVLIDEVVKCLEDFERHVMQLTIQIQRDFIRYRKENPQ</sequence>
<evidence type="ECO:0000313" key="2">
    <source>
        <dbReference type="EMBL" id="KDR85768.1"/>
    </source>
</evidence>
<dbReference type="EMBL" id="KL142367">
    <property type="protein sequence ID" value="KDR85768.1"/>
    <property type="molecule type" value="Genomic_DNA"/>
</dbReference>
<evidence type="ECO:0000313" key="3">
    <source>
        <dbReference type="Proteomes" id="UP000027222"/>
    </source>
</evidence>